<keyword evidence="2" id="KW-1185">Reference proteome</keyword>
<name>A0A8S1WF48_9CILI</name>
<evidence type="ECO:0000313" key="1">
    <source>
        <dbReference type="EMBL" id="CAD8187305.1"/>
    </source>
</evidence>
<sequence length="144" mass="17790">MTDKTISQKARTFNFQENESEIDICEISKEDYSKIFDKSIKFYESTHQYYEIRFPYNTIDENNDQQESYHVYQFRIFILWLTMQRNCLRILIMNSIEKLLDFWSVYKKKKIQHILKNRLYQTLGPIEYKIQQLKLKKMINMPFQ</sequence>
<evidence type="ECO:0000313" key="2">
    <source>
        <dbReference type="Proteomes" id="UP000689195"/>
    </source>
</evidence>
<protein>
    <submittedName>
        <fullName evidence="1">Uncharacterized protein</fullName>
    </submittedName>
</protein>
<accession>A0A8S1WF48</accession>
<proteinExistence type="predicted"/>
<organism evidence="1 2">
    <name type="scientific">Paramecium pentaurelia</name>
    <dbReference type="NCBI Taxonomy" id="43138"/>
    <lineage>
        <taxon>Eukaryota</taxon>
        <taxon>Sar</taxon>
        <taxon>Alveolata</taxon>
        <taxon>Ciliophora</taxon>
        <taxon>Intramacronucleata</taxon>
        <taxon>Oligohymenophorea</taxon>
        <taxon>Peniculida</taxon>
        <taxon>Parameciidae</taxon>
        <taxon>Paramecium</taxon>
    </lineage>
</organism>
<reference evidence="1" key="1">
    <citation type="submission" date="2021-01" db="EMBL/GenBank/DDBJ databases">
        <authorList>
            <consortium name="Genoscope - CEA"/>
            <person name="William W."/>
        </authorList>
    </citation>
    <scope>NUCLEOTIDE SEQUENCE</scope>
</reference>
<comment type="caution">
    <text evidence="1">The sequence shown here is derived from an EMBL/GenBank/DDBJ whole genome shotgun (WGS) entry which is preliminary data.</text>
</comment>
<dbReference type="EMBL" id="CAJJDO010000089">
    <property type="protein sequence ID" value="CAD8187305.1"/>
    <property type="molecule type" value="Genomic_DNA"/>
</dbReference>
<dbReference type="Proteomes" id="UP000689195">
    <property type="component" value="Unassembled WGS sequence"/>
</dbReference>
<gene>
    <name evidence="1" type="ORF">PPENT_87.1.T0890005</name>
</gene>
<dbReference type="AlphaFoldDB" id="A0A8S1WF48"/>